<gene>
    <name evidence="1" type="ORF">EC40967_D0115</name>
</gene>
<evidence type="ECO:0000313" key="2">
    <source>
        <dbReference type="Proteomes" id="UP000003866"/>
    </source>
</evidence>
<comment type="caution">
    <text evidence="1">The sequence shown here is derived from an EMBL/GenBank/DDBJ whole genome shotgun (WGS) entry which is preliminary data.</text>
</comment>
<organism evidence="1 2">
    <name type="scientific">Escherichia coli 4.0967</name>
    <dbReference type="NCBI Taxonomy" id="869687"/>
    <lineage>
        <taxon>Bacteria</taxon>
        <taxon>Pseudomonadati</taxon>
        <taxon>Pseudomonadota</taxon>
        <taxon>Gammaproteobacteria</taxon>
        <taxon>Enterobacterales</taxon>
        <taxon>Enterobacteriaceae</taxon>
        <taxon>Escherichia</taxon>
    </lineage>
</organism>
<dbReference type="EMBL" id="AFAA02000012">
    <property type="protein sequence ID" value="EII35833.1"/>
    <property type="molecule type" value="Genomic_DNA"/>
</dbReference>
<accession>A0AAN4AG49</accession>
<protein>
    <submittedName>
        <fullName evidence="1">Uncharacterized protein</fullName>
    </submittedName>
</protein>
<evidence type="ECO:0000313" key="1">
    <source>
        <dbReference type="EMBL" id="EII35833.1"/>
    </source>
</evidence>
<proteinExistence type="predicted"/>
<name>A0AAN4AG49_ECOLX</name>
<sequence length="165" mass="18954">MFSDSLEFFQQGGIERHAVDITVPVIAEQIGAQFVWREGISPHEAEFTVTCHRHFTFGHQTTNGLYFRFTAPSRLAGGFKHLHLTRGVVLQRQRLTVLCGDAVFCQRIEDDRRKVCQFQHSLNVAGRIAQQITDLCRRFAFLRHRTESGNLFGRVHIPTMTVFSH</sequence>
<reference evidence="1 2" key="1">
    <citation type="submission" date="2011-12" db="EMBL/GenBank/DDBJ databases">
        <authorList>
            <person name="Brinkac L."/>
            <person name="Radune D."/>
            <person name="Sanka R."/>
            <person name="Selengut J."/>
            <person name="DebRoy C."/>
            <person name="Feng P."/>
            <person name="Fratamico P.M."/>
            <person name="Kapur V."/>
            <person name="Kariyawasam S."/>
            <person name="Losada L."/>
            <person name="Nierman W.C."/>
            <person name="Nelson K."/>
        </authorList>
    </citation>
    <scope>NUCLEOTIDE SEQUENCE [LARGE SCALE GENOMIC DNA]</scope>
    <source>
        <strain evidence="1 2">4.0967</strain>
    </source>
</reference>
<dbReference type="AlphaFoldDB" id="A0AAN4AG49"/>
<dbReference type="Proteomes" id="UP000003866">
    <property type="component" value="Unassembled WGS sequence"/>
</dbReference>